<sequence>MPVQMALRLGPPFSRYNRIKNRGGSANATSAISSSIKFRDVHQVGHSLANVTEVCLVDVTELTG</sequence>
<gene>
    <name evidence="1" type="ORF">AMTR_s00076p00173260</name>
</gene>
<organism evidence="1 2">
    <name type="scientific">Amborella trichopoda</name>
    <dbReference type="NCBI Taxonomy" id="13333"/>
    <lineage>
        <taxon>Eukaryota</taxon>
        <taxon>Viridiplantae</taxon>
        <taxon>Streptophyta</taxon>
        <taxon>Embryophyta</taxon>
        <taxon>Tracheophyta</taxon>
        <taxon>Spermatophyta</taxon>
        <taxon>Magnoliopsida</taxon>
        <taxon>Amborellales</taxon>
        <taxon>Amborellaceae</taxon>
        <taxon>Amborella</taxon>
    </lineage>
</organism>
<name>W1PAL2_AMBTC</name>
<keyword evidence="2" id="KW-1185">Reference proteome</keyword>
<evidence type="ECO:0000313" key="2">
    <source>
        <dbReference type="Proteomes" id="UP000017836"/>
    </source>
</evidence>
<proteinExistence type="predicted"/>
<dbReference type="EMBL" id="KI394182">
    <property type="protein sequence ID" value="ERN04699.1"/>
    <property type="molecule type" value="Genomic_DNA"/>
</dbReference>
<evidence type="ECO:0000313" key="1">
    <source>
        <dbReference type="EMBL" id="ERN04699.1"/>
    </source>
</evidence>
<accession>W1PAL2</accession>
<protein>
    <submittedName>
        <fullName evidence="1">Uncharacterized protein</fullName>
    </submittedName>
</protein>
<dbReference type="AlphaFoldDB" id="W1PAL2"/>
<reference evidence="2" key="1">
    <citation type="journal article" date="2013" name="Science">
        <title>The Amborella genome and the evolution of flowering plants.</title>
        <authorList>
            <consortium name="Amborella Genome Project"/>
        </authorList>
    </citation>
    <scope>NUCLEOTIDE SEQUENCE [LARGE SCALE GENOMIC DNA]</scope>
</reference>
<dbReference type="Proteomes" id="UP000017836">
    <property type="component" value="Unassembled WGS sequence"/>
</dbReference>
<dbReference type="HOGENOM" id="CLU_2870590_0_0_1"/>
<dbReference type="Gramene" id="ERN04699">
    <property type="protein sequence ID" value="ERN04699"/>
    <property type="gene ID" value="AMTR_s00076p00173260"/>
</dbReference>